<dbReference type="EMBL" id="JAESIY010000005">
    <property type="protein sequence ID" value="MBL3656753.1"/>
    <property type="molecule type" value="Genomic_DNA"/>
</dbReference>
<dbReference type="InterPro" id="IPR000601">
    <property type="entry name" value="PKD_dom"/>
</dbReference>
<dbReference type="Gene3D" id="2.60.40.10">
    <property type="entry name" value="Immunoglobulins"/>
    <property type="match status" value="2"/>
</dbReference>
<feature type="domain" description="PKD" evidence="1">
    <location>
        <begin position="71"/>
        <end position="102"/>
    </location>
</feature>
<name>A0A937JYT7_9BACT</name>
<gene>
    <name evidence="2" type="ORF">JL102_11470</name>
</gene>
<dbReference type="Proteomes" id="UP000659388">
    <property type="component" value="Unassembled WGS sequence"/>
</dbReference>
<dbReference type="RefSeq" id="WP_202244534.1">
    <property type="nucleotide sequence ID" value="NZ_JAESIY010000005.1"/>
</dbReference>
<comment type="caution">
    <text evidence="2">The sequence shown here is derived from an EMBL/GenBank/DDBJ whole genome shotgun (WGS) entry which is preliminary data.</text>
</comment>
<dbReference type="CDD" id="cd00146">
    <property type="entry name" value="PKD"/>
    <property type="match status" value="2"/>
</dbReference>
<dbReference type="InterPro" id="IPR013783">
    <property type="entry name" value="Ig-like_fold"/>
</dbReference>
<dbReference type="InterPro" id="IPR022409">
    <property type="entry name" value="PKD/Chitinase_dom"/>
</dbReference>
<sequence>MGANSFKNNHIDQSVILFFIFTILASSSVFAYRYFTNKPCVPVEFEVEANNFRVGEIIRFVDKTTEKGSREWHFGDSSKVESGSSTFHIYDRPGEYEVSLVLDGRCEGFANITILEKAFILDSTLLATFSIPESIRVGETLKIKDETKAAKSWEWRFGETAEVNSTEQNPSYVYQEPGLKTISLVVNGDVRYATKKKINVLPVIKEHKLKKTVVKKKAEAPPSIKYKPKELKEEPKEEFRAPDISTRDFGAKLLEVADEKASAKDFSEYICDNLQMPMSAKGKKTTFVEFCEKIKGKKLKIKELELFRNKKNNCVEYITIRYSTKLF</sequence>
<proteinExistence type="predicted"/>
<dbReference type="Pfam" id="PF18911">
    <property type="entry name" value="PKD_4"/>
    <property type="match status" value="1"/>
</dbReference>
<organism evidence="2 3">
    <name type="scientific">Fulvivirga sediminis</name>
    <dbReference type="NCBI Taxonomy" id="2803949"/>
    <lineage>
        <taxon>Bacteria</taxon>
        <taxon>Pseudomonadati</taxon>
        <taxon>Bacteroidota</taxon>
        <taxon>Cytophagia</taxon>
        <taxon>Cytophagales</taxon>
        <taxon>Fulvivirgaceae</taxon>
        <taxon>Fulvivirga</taxon>
    </lineage>
</organism>
<accession>A0A937JYT7</accession>
<evidence type="ECO:0000313" key="3">
    <source>
        <dbReference type="Proteomes" id="UP000659388"/>
    </source>
</evidence>
<dbReference type="PROSITE" id="PS50093">
    <property type="entry name" value="PKD"/>
    <property type="match status" value="2"/>
</dbReference>
<dbReference type="AlphaFoldDB" id="A0A937JYT7"/>
<evidence type="ECO:0000313" key="2">
    <source>
        <dbReference type="EMBL" id="MBL3656753.1"/>
    </source>
</evidence>
<dbReference type="SUPFAM" id="SSF49299">
    <property type="entry name" value="PKD domain"/>
    <property type="match status" value="2"/>
</dbReference>
<dbReference type="InterPro" id="IPR035986">
    <property type="entry name" value="PKD_dom_sf"/>
</dbReference>
<keyword evidence="3" id="KW-1185">Reference proteome</keyword>
<protein>
    <submittedName>
        <fullName evidence="2">PKD domain-containing protein</fullName>
    </submittedName>
</protein>
<dbReference type="SMART" id="SM00089">
    <property type="entry name" value="PKD"/>
    <property type="match status" value="2"/>
</dbReference>
<feature type="domain" description="PKD" evidence="1">
    <location>
        <begin position="152"/>
        <end position="194"/>
    </location>
</feature>
<evidence type="ECO:0000259" key="1">
    <source>
        <dbReference type="PROSITE" id="PS50093"/>
    </source>
</evidence>
<reference evidence="2" key="1">
    <citation type="submission" date="2021-01" db="EMBL/GenBank/DDBJ databases">
        <title>Fulvivirga kasyanovii gen. nov., sp nov., a novel member of the phylum Bacteroidetes isolated from seawater in a mussel farm.</title>
        <authorList>
            <person name="Zhao L.-H."/>
            <person name="Wang Z.-J."/>
        </authorList>
    </citation>
    <scope>NUCLEOTIDE SEQUENCE</scope>
    <source>
        <strain evidence="2">2943</strain>
    </source>
</reference>